<gene>
    <name evidence="3" type="ORF">NEE01_02685</name>
</gene>
<evidence type="ECO:0000256" key="2">
    <source>
        <dbReference type="SAM" id="Phobius"/>
    </source>
</evidence>
<comment type="caution">
    <text evidence="3">The sequence shown here is derived from an EMBL/GenBank/DDBJ whole genome shotgun (WGS) entry which is preliminary data.</text>
</comment>
<sequence>MRRVTDRYLLALAVVAVIAATAFFFFRARPAPDVARTKAIDTGTAEPMEPLRAHAAPAPTGSPAATAPQPAIEAAILASIADRGAELRSVAVRRDAPQIACGEKHTAKDPAFRRFVWLGHLKMLATDDGSREFDRIAMICREGQPLP</sequence>
<keyword evidence="2" id="KW-0812">Transmembrane</keyword>
<dbReference type="RefSeq" id="WP_265267714.1">
    <property type="nucleotide sequence ID" value="NZ_JANFAV010000001.1"/>
</dbReference>
<evidence type="ECO:0000313" key="3">
    <source>
        <dbReference type="EMBL" id="MCW6533685.1"/>
    </source>
</evidence>
<evidence type="ECO:0000313" key="4">
    <source>
        <dbReference type="Proteomes" id="UP001165565"/>
    </source>
</evidence>
<dbReference type="AlphaFoldDB" id="A0AA41Z459"/>
<feature type="compositionally biased region" description="Low complexity" evidence="1">
    <location>
        <begin position="53"/>
        <end position="67"/>
    </location>
</feature>
<proteinExistence type="predicted"/>
<keyword evidence="2" id="KW-1133">Transmembrane helix</keyword>
<keyword evidence="2" id="KW-0472">Membrane</keyword>
<feature type="region of interest" description="Disordered" evidence="1">
    <location>
        <begin position="44"/>
        <end position="67"/>
    </location>
</feature>
<protein>
    <submittedName>
        <fullName evidence="3">Uncharacterized protein</fullName>
    </submittedName>
</protein>
<evidence type="ECO:0000256" key="1">
    <source>
        <dbReference type="SAM" id="MobiDB-lite"/>
    </source>
</evidence>
<dbReference type="EMBL" id="JANFAV010000001">
    <property type="protein sequence ID" value="MCW6533685.1"/>
    <property type="molecule type" value="Genomic_DNA"/>
</dbReference>
<name>A0AA41Z459_9SPHN</name>
<keyword evidence="4" id="KW-1185">Reference proteome</keyword>
<dbReference type="Proteomes" id="UP001165565">
    <property type="component" value="Unassembled WGS sequence"/>
</dbReference>
<reference evidence="3" key="1">
    <citation type="submission" date="2022-06" db="EMBL/GenBank/DDBJ databases">
        <title>Sphingomonas sp. nov. isolated from rhizosphere soil of tomato.</title>
        <authorList>
            <person name="Dong H."/>
            <person name="Gao R."/>
        </authorList>
    </citation>
    <scope>NUCLEOTIDE SEQUENCE</scope>
    <source>
        <strain evidence="3">MMSM24</strain>
    </source>
</reference>
<feature type="transmembrane region" description="Helical" evidence="2">
    <location>
        <begin position="7"/>
        <end position="26"/>
    </location>
</feature>
<accession>A0AA41Z459</accession>
<organism evidence="3 4">
    <name type="scientific">Sphingomonas lycopersici</name>
    <dbReference type="NCBI Taxonomy" id="2951807"/>
    <lineage>
        <taxon>Bacteria</taxon>
        <taxon>Pseudomonadati</taxon>
        <taxon>Pseudomonadota</taxon>
        <taxon>Alphaproteobacteria</taxon>
        <taxon>Sphingomonadales</taxon>
        <taxon>Sphingomonadaceae</taxon>
        <taxon>Sphingomonas</taxon>
    </lineage>
</organism>